<dbReference type="CDD" id="cd00093">
    <property type="entry name" value="HTH_XRE"/>
    <property type="match status" value="1"/>
</dbReference>
<dbReference type="EMBL" id="JAWDIP010000003">
    <property type="protein sequence ID" value="MDY0394748.1"/>
    <property type="molecule type" value="Genomic_DNA"/>
</dbReference>
<reference evidence="2 3" key="1">
    <citation type="submission" date="2023-10" db="EMBL/GenBank/DDBJ databases">
        <title>Virgibacillus halophilus 5B73C genome.</title>
        <authorList>
            <person name="Miliotis G."/>
            <person name="Sengupta P."/>
            <person name="Hameed A."/>
            <person name="Chuvochina M."/>
            <person name="Mcdonagh F."/>
            <person name="Simpson A.C."/>
            <person name="Singh N.K."/>
            <person name="Rekha P.D."/>
            <person name="Raman K."/>
            <person name="Hugenholtz P."/>
            <person name="Venkateswaran K."/>
        </authorList>
    </citation>
    <scope>NUCLEOTIDE SEQUENCE [LARGE SCALE GENOMIC DNA]</scope>
    <source>
        <strain evidence="2 3">5B73C</strain>
    </source>
</reference>
<dbReference type="InterPro" id="IPR001387">
    <property type="entry name" value="Cro/C1-type_HTH"/>
</dbReference>
<keyword evidence="3" id="KW-1185">Reference proteome</keyword>
<sequence length="78" mass="8603">MSQEDMALELHMSISNVSRLESNKYELKAADLIRWCNITNAQEVLIALLCGMDGITIMQQLMDTATTLVGTIIGGLFI</sequence>
<dbReference type="Pfam" id="PF01381">
    <property type="entry name" value="HTH_3"/>
    <property type="match status" value="1"/>
</dbReference>
<dbReference type="InterPro" id="IPR010982">
    <property type="entry name" value="Lambda_DNA-bd_dom_sf"/>
</dbReference>
<name>A0ABU5C5Z4_9BACI</name>
<accession>A0ABU5C5Z4</accession>
<evidence type="ECO:0000313" key="2">
    <source>
        <dbReference type="EMBL" id="MDY0394748.1"/>
    </source>
</evidence>
<dbReference type="SUPFAM" id="SSF47413">
    <property type="entry name" value="lambda repressor-like DNA-binding domains"/>
    <property type="match status" value="1"/>
</dbReference>
<dbReference type="Proteomes" id="UP001281447">
    <property type="component" value="Unassembled WGS sequence"/>
</dbReference>
<comment type="caution">
    <text evidence="2">The sequence shown here is derived from an EMBL/GenBank/DDBJ whole genome shotgun (WGS) entry which is preliminary data.</text>
</comment>
<proteinExistence type="predicted"/>
<protein>
    <submittedName>
        <fullName evidence="2">Helix-turn-helix transcriptional regulator</fullName>
    </submittedName>
</protein>
<evidence type="ECO:0000313" key="3">
    <source>
        <dbReference type="Proteomes" id="UP001281447"/>
    </source>
</evidence>
<gene>
    <name evidence="2" type="ORF">RWE15_10170</name>
</gene>
<feature type="domain" description="HTH cro/C1-type" evidence="1">
    <location>
        <begin position="1"/>
        <end position="46"/>
    </location>
</feature>
<dbReference type="PROSITE" id="PS50943">
    <property type="entry name" value="HTH_CROC1"/>
    <property type="match status" value="1"/>
</dbReference>
<evidence type="ECO:0000259" key="1">
    <source>
        <dbReference type="PROSITE" id="PS50943"/>
    </source>
</evidence>
<organism evidence="2 3">
    <name type="scientific">Tigheibacillus halophilus</name>
    <dbReference type="NCBI Taxonomy" id="361280"/>
    <lineage>
        <taxon>Bacteria</taxon>
        <taxon>Bacillati</taxon>
        <taxon>Bacillota</taxon>
        <taxon>Bacilli</taxon>
        <taxon>Bacillales</taxon>
        <taxon>Bacillaceae</taxon>
        <taxon>Tigheibacillus</taxon>
    </lineage>
</organism>